<organism evidence="1 2">
    <name type="scientific">Ameca splendens</name>
    <dbReference type="NCBI Taxonomy" id="208324"/>
    <lineage>
        <taxon>Eukaryota</taxon>
        <taxon>Metazoa</taxon>
        <taxon>Chordata</taxon>
        <taxon>Craniata</taxon>
        <taxon>Vertebrata</taxon>
        <taxon>Euteleostomi</taxon>
        <taxon>Actinopterygii</taxon>
        <taxon>Neopterygii</taxon>
        <taxon>Teleostei</taxon>
        <taxon>Neoteleostei</taxon>
        <taxon>Acanthomorphata</taxon>
        <taxon>Ovalentaria</taxon>
        <taxon>Atherinomorphae</taxon>
        <taxon>Cyprinodontiformes</taxon>
        <taxon>Goodeidae</taxon>
        <taxon>Ameca</taxon>
    </lineage>
</organism>
<keyword evidence="2" id="KW-1185">Reference proteome</keyword>
<evidence type="ECO:0000313" key="1">
    <source>
        <dbReference type="EMBL" id="MEQ2304892.1"/>
    </source>
</evidence>
<accession>A0ABV0ZGJ8</accession>
<name>A0ABV0ZGJ8_9TELE</name>
<sequence>MNFCEDGIIPAPGTCETDLLVSWCGSSNLELSALKTGEMILDSGRTQQPPPVIFCDTPVTSVLMLPGLHHHPEVGAEHQLPHQEAPQRIYVLLHHFLLFLVPL</sequence>
<evidence type="ECO:0000313" key="2">
    <source>
        <dbReference type="Proteomes" id="UP001469553"/>
    </source>
</evidence>
<reference evidence="1 2" key="1">
    <citation type="submission" date="2021-06" db="EMBL/GenBank/DDBJ databases">
        <authorList>
            <person name="Palmer J.M."/>
        </authorList>
    </citation>
    <scope>NUCLEOTIDE SEQUENCE [LARGE SCALE GENOMIC DNA]</scope>
    <source>
        <strain evidence="1 2">AS_MEX2019</strain>
        <tissue evidence="1">Muscle</tissue>
    </source>
</reference>
<proteinExistence type="predicted"/>
<comment type="caution">
    <text evidence="1">The sequence shown here is derived from an EMBL/GenBank/DDBJ whole genome shotgun (WGS) entry which is preliminary data.</text>
</comment>
<dbReference type="Proteomes" id="UP001469553">
    <property type="component" value="Unassembled WGS sequence"/>
</dbReference>
<dbReference type="EMBL" id="JAHRIP010060497">
    <property type="protein sequence ID" value="MEQ2304892.1"/>
    <property type="molecule type" value="Genomic_DNA"/>
</dbReference>
<protein>
    <submittedName>
        <fullName evidence="1">Uncharacterized protein</fullName>
    </submittedName>
</protein>
<gene>
    <name evidence="1" type="ORF">AMECASPLE_031988</name>
</gene>